<name>A0A4D7AM73_9FIRM</name>
<organism evidence="2 3">
    <name type="scientific">Dysosmobacter welbionis</name>
    <dbReference type="NCBI Taxonomy" id="2093857"/>
    <lineage>
        <taxon>Bacteria</taxon>
        <taxon>Bacillati</taxon>
        <taxon>Bacillota</taxon>
        <taxon>Clostridia</taxon>
        <taxon>Eubacteriales</taxon>
        <taxon>Oscillospiraceae</taxon>
        <taxon>Dysosmobacter</taxon>
    </lineage>
</organism>
<proteinExistence type="predicted"/>
<keyword evidence="2" id="KW-0808">Transferase</keyword>
<evidence type="ECO:0000313" key="2">
    <source>
        <dbReference type="EMBL" id="QCI60199.1"/>
    </source>
</evidence>
<dbReference type="KEGG" id="obj:EIO64_14065"/>
<dbReference type="RefSeq" id="WP_025543522.1">
    <property type="nucleotide sequence ID" value="NZ_CP034413.3"/>
</dbReference>
<dbReference type="Gene3D" id="3.40.50.2000">
    <property type="entry name" value="Glycogen Phosphorylase B"/>
    <property type="match status" value="2"/>
</dbReference>
<feature type="domain" description="Glycosyltransferase subfamily 4-like N-terminal" evidence="1">
    <location>
        <begin position="25"/>
        <end position="203"/>
    </location>
</feature>
<dbReference type="CDD" id="cd03794">
    <property type="entry name" value="GT4_WbuB-like"/>
    <property type="match status" value="1"/>
</dbReference>
<dbReference type="AlphaFoldDB" id="A0A4D7AM73"/>
<evidence type="ECO:0000259" key="1">
    <source>
        <dbReference type="Pfam" id="PF13579"/>
    </source>
</evidence>
<dbReference type="Proteomes" id="UP000298642">
    <property type="component" value="Chromosome"/>
</dbReference>
<accession>A0A4D7AM73</accession>
<dbReference type="Pfam" id="PF13579">
    <property type="entry name" value="Glyco_trans_4_4"/>
    <property type="match status" value="1"/>
</dbReference>
<dbReference type="Pfam" id="PF13692">
    <property type="entry name" value="Glyco_trans_1_4"/>
    <property type="match status" value="1"/>
</dbReference>
<dbReference type="PANTHER" id="PTHR45947">
    <property type="entry name" value="SULFOQUINOVOSYL TRANSFERASE SQD2"/>
    <property type="match status" value="1"/>
</dbReference>
<evidence type="ECO:0000313" key="3">
    <source>
        <dbReference type="Proteomes" id="UP000298642"/>
    </source>
</evidence>
<gene>
    <name evidence="2" type="ORF">EIO64_14065</name>
</gene>
<dbReference type="PANTHER" id="PTHR45947:SF3">
    <property type="entry name" value="SULFOQUINOVOSYL TRANSFERASE SQD2"/>
    <property type="match status" value="1"/>
</dbReference>
<sequence length="408" mass="46047">MDIWLINHYAVPPKYYPLARQTCFARYLMAMGHTVTIFAASTVHNSNMNLITDGAPWRDEVVDGVHYVYIRCMDYQGNGLKRIYNICEFAWKLPGVCRKFPRPDAIVATSMPPTSCAMGIHLARKYGCRGVAEIADLWPESIVAYGIAGPRNPAVLALRRLEKWIYEKADDVVFTCEGGYDYIVEQGWEGRIPRAKIHYINNGVDLAVFDENRARYTVQDPDLEDPSVFKVVYTGSIRKVNHLGLLLDAAKEVTDPRVKFLIWGDGDQRAALEQRVREEEISNVVFKGKVEKKYIPSIVSRADINLIHGGDQGKELFRFGISPNKMFDCFAAGRPILMDLPAKYNPVEQFQAGICLSSVSEIPAAIRQIQVLSPQAYESLCGNARKAAARFDFRVLTQELMEILEKRG</sequence>
<dbReference type="SUPFAM" id="SSF53756">
    <property type="entry name" value="UDP-Glycosyltransferase/glycogen phosphorylase"/>
    <property type="match status" value="1"/>
</dbReference>
<dbReference type="EMBL" id="CP034413">
    <property type="protein sequence ID" value="QCI60199.1"/>
    <property type="molecule type" value="Genomic_DNA"/>
</dbReference>
<keyword evidence="3" id="KW-1185">Reference proteome</keyword>
<protein>
    <submittedName>
        <fullName evidence="2">Glycosyltransferase family 4 protein</fullName>
    </submittedName>
</protein>
<dbReference type="InterPro" id="IPR050194">
    <property type="entry name" value="Glycosyltransferase_grp1"/>
</dbReference>
<reference evidence="3" key="1">
    <citation type="submission" date="2018-12" db="EMBL/GenBank/DDBJ databases">
        <title>Dusodibacter welbiota gen. nov., sp. nov., isolated from human faeces and emended description of the Oscillibacter genus.</title>
        <authorList>
            <person name="Le Roy T."/>
            <person name="Van der Smissen P."/>
            <person name="Delzenne N."/>
            <person name="Muccioli G."/>
            <person name="Collet J.F."/>
            <person name="Cani P.D."/>
        </authorList>
    </citation>
    <scope>NUCLEOTIDE SEQUENCE [LARGE SCALE GENOMIC DNA]</scope>
    <source>
        <strain evidence="3">J115</strain>
    </source>
</reference>
<dbReference type="GeneID" id="89521725"/>
<dbReference type="InterPro" id="IPR028098">
    <property type="entry name" value="Glyco_trans_4-like_N"/>
</dbReference>
<dbReference type="GO" id="GO:0016758">
    <property type="term" value="F:hexosyltransferase activity"/>
    <property type="evidence" value="ECO:0007669"/>
    <property type="project" value="TreeGrafter"/>
</dbReference>